<protein>
    <submittedName>
        <fullName evidence="1">Uncharacterized protein</fullName>
    </submittedName>
</protein>
<sequence length="68" mass="8195">MTVTLCWIDNLCFRVLMEDGIMRQMTNKEIYEDLREQYKGIAPEYKTVVAWRREYEKEGTIACESLWP</sequence>
<evidence type="ECO:0000313" key="1">
    <source>
        <dbReference type="EMBL" id="KAA6380158.1"/>
    </source>
</evidence>
<dbReference type="EMBL" id="SNRW01008068">
    <property type="protein sequence ID" value="KAA6380158.1"/>
    <property type="molecule type" value="Genomic_DNA"/>
</dbReference>
<proteinExistence type="predicted"/>
<dbReference type="OrthoDB" id="10017160at2759"/>
<gene>
    <name evidence="1" type="ORF">EZS28_024316</name>
</gene>
<accession>A0A5J4VC58</accession>
<comment type="caution">
    <text evidence="1">The sequence shown here is derived from an EMBL/GenBank/DDBJ whole genome shotgun (WGS) entry which is preliminary data.</text>
</comment>
<organism evidence="1 2">
    <name type="scientific">Streblomastix strix</name>
    <dbReference type="NCBI Taxonomy" id="222440"/>
    <lineage>
        <taxon>Eukaryota</taxon>
        <taxon>Metamonada</taxon>
        <taxon>Preaxostyla</taxon>
        <taxon>Oxymonadida</taxon>
        <taxon>Streblomastigidae</taxon>
        <taxon>Streblomastix</taxon>
    </lineage>
</organism>
<dbReference type="AlphaFoldDB" id="A0A5J4VC58"/>
<reference evidence="1 2" key="1">
    <citation type="submission" date="2019-03" db="EMBL/GenBank/DDBJ databases">
        <title>Single cell metagenomics reveals metabolic interactions within the superorganism composed of flagellate Streblomastix strix and complex community of Bacteroidetes bacteria on its surface.</title>
        <authorList>
            <person name="Treitli S.C."/>
            <person name="Kolisko M."/>
            <person name="Husnik F."/>
            <person name="Keeling P."/>
            <person name="Hampl V."/>
        </authorList>
    </citation>
    <scope>NUCLEOTIDE SEQUENCE [LARGE SCALE GENOMIC DNA]</scope>
    <source>
        <strain evidence="1">ST1C</strain>
    </source>
</reference>
<name>A0A5J4VC58_9EUKA</name>
<evidence type="ECO:0000313" key="2">
    <source>
        <dbReference type="Proteomes" id="UP000324800"/>
    </source>
</evidence>
<dbReference type="Proteomes" id="UP000324800">
    <property type="component" value="Unassembled WGS sequence"/>
</dbReference>